<protein>
    <submittedName>
        <fullName evidence="2">Uncharacterized protein</fullName>
    </submittedName>
</protein>
<feature type="transmembrane region" description="Helical" evidence="1">
    <location>
        <begin position="86"/>
        <end position="106"/>
    </location>
</feature>
<comment type="caution">
    <text evidence="2">The sequence shown here is derived from an EMBL/GenBank/DDBJ whole genome shotgun (WGS) entry which is preliminary data.</text>
</comment>
<accession>A0A9R1W756</accession>
<gene>
    <name evidence="2" type="ORF">LSAT_V11C300126530</name>
</gene>
<keyword evidence="1" id="KW-0472">Membrane</keyword>
<keyword evidence="1" id="KW-1133">Transmembrane helix</keyword>
<dbReference type="Pfam" id="PF08284">
    <property type="entry name" value="RVP_2"/>
    <property type="match status" value="1"/>
</dbReference>
<sequence length="107" mass="12036">MVSWASSSRSKVHMSAKCLNPKVYPGGNCRKTDAPKMTDEEAKLNNEVILITFIVNDINVRVLFNDGASRFFVPPTLNSLLREAPILSLMSTLWFIVMCLILCWNVC</sequence>
<dbReference type="AlphaFoldDB" id="A0A9R1W756"/>
<evidence type="ECO:0000313" key="3">
    <source>
        <dbReference type="Proteomes" id="UP000235145"/>
    </source>
</evidence>
<evidence type="ECO:0000256" key="1">
    <source>
        <dbReference type="SAM" id="Phobius"/>
    </source>
</evidence>
<dbReference type="Proteomes" id="UP000235145">
    <property type="component" value="Unassembled WGS sequence"/>
</dbReference>
<keyword evidence="3" id="KW-1185">Reference proteome</keyword>
<proteinExistence type="predicted"/>
<name>A0A9R1W756_LACSA</name>
<organism evidence="2 3">
    <name type="scientific">Lactuca sativa</name>
    <name type="common">Garden lettuce</name>
    <dbReference type="NCBI Taxonomy" id="4236"/>
    <lineage>
        <taxon>Eukaryota</taxon>
        <taxon>Viridiplantae</taxon>
        <taxon>Streptophyta</taxon>
        <taxon>Embryophyta</taxon>
        <taxon>Tracheophyta</taxon>
        <taxon>Spermatophyta</taxon>
        <taxon>Magnoliopsida</taxon>
        <taxon>eudicotyledons</taxon>
        <taxon>Gunneridae</taxon>
        <taxon>Pentapetalae</taxon>
        <taxon>asterids</taxon>
        <taxon>campanulids</taxon>
        <taxon>Asterales</taxon>
        <taxon>Asteraceae</taxon>
        <taxon>Cichorioideae</taxon>
        <taxon>Cichorieae</taxon>
        <taxon>Lactucinae</taxon>
        <taxon>Lactuca</taxon>
    </lineage>
</organism>
<reference evidence="2 3" key="1">
    <citation type="journal article" date="2017" name="Nat. Commun.">
        <title>Genome assembly with in vitro proximity ligation data and whole-genome triplication in lettuce.</title>
        <authorList>
            <person name="Reyes-Chin-Wo S."/>
            <person name="Wang Z."/>
            <person name="Yang X."/>
            <person name="Kozik A."/>
            <person name="Arikit S."/>
            <person name="Song C."/>
            <person name="Xia L."/>
            <person name="Froenicke L."/>
            <person name="Lavelle D.O."/>
            <person name="Truco M.J."/>
            <person name="Xia R."/>
            <person name="Zhu S."/>
            <person name="Xu C."/>
            <person name="Xu H."/>
            <person name="Xu X."/>
            <person name="Cox K."/>
            <person name="Korf I."/>
            <person name="Meyers B.C."/>
            <person name="Michelmore R.W."/>
        </authorList>
    </citation>
    <scope>NUCLEOTIDE SEQUENCE [LARGE SCALE GENOMIC DNA]</scope>
    <source>
        <strain evidence="3">cv. Salinas</strain>
        <tissue evidence="2">Seedlings</tissue>
    </source>
</reference>
<keyword evidence="1" id="KW-0812">Transmembrane</keyword>
<dbReference type="EMBL" id="NBSK02000003">
    <property type="protein sequence ID" value="KAJ0217557.1"/>
    <property type="molecule type" value="Genomic_DNA"/>
</dbReference>
<evidence type="ECO:0000313" key="2">
    <source>
        <dbReference type="EMBL" id="KAJ0217557.1"/>
    </source>
</evidence>